<proteinExistence type="inferred from homology"/>
<organism evidence="3">
    <name type="scientific">Arion vulgaris</name>
    <dbReference type="NCBI Taxonomy" id="1028688"/>
    <lineage>
        <taxon>Eukaryota</taxon>
        <taxon>Metazoa</taxon>
        <taxon>Spiralia</taxon>
        <taxon>Lophotrochozoa</taxon>
        <taxon>Mollusca</taxon>
        <taxon>Gastropoda</taxon>
        <taxon>Heterobranchia</taxon>
        <taxon>Euthyneura</taxon>
        <taxon>Panpulmonata</taxon>
        <taxon>Eupulmonata</taxon>
        <taxon>Stylommatophora</taxon>
        <taxon>Helicina</taxon>
        <taxon>Arionoidea</taxon>
        <taxon>Arionidae</taxon>
        <taxon>Arion</taxon>
    </lineage>
</organism>
<evidence type="ECO:0000313" key="3">
    <source>
        <dbReference type="EMBL" id="CEK85148.1"/>
    </source>
</evidence>
<dbReference type="PANTHER" id="PTHR13554:SF10">
    <property type="entry name" value="26S PROTEASOME NON-ATPASE REGULATORY SUBUNIT 5"/>
    <property type="match status" value="1"/>
</dbReference>
<comment type="similarity">
    <text evidence="1">Belongs to the proteasome subunit S5B/HSM3 family.</text>
</comment>
<dbReference type="PANTHER" id="PTHR13554">
    <property type="entry name" value="26S PROTEASOME NON-ATPASE REGULATORY SUBUNIT 5-RELATED"/>
    <property type="match status" value="1"/>
</dbReference>
<name>A0A0B7AWD9_9EUPU</name>
<dbReference type="AlphaFoldDB" id="A0A0B7AWD9"/>
<sequence>ANMAAESAISALIERLANISVDSKTEALEELKTAVAVLPSSELRAILPNISITTVFQCLNTQNKAQQKVCCEVLDRMLSTLSASAALQNFYSHFLTWITVQDDSLKALCLHQLSRISKEAPHELGQHEELVLAIVDQLASDDLGVGIAAATVLTNLGRDPSGLVALFTEPVVNKIVQVMQKNEITKFRVYQIATDLSVVSPQALEATVQSGLLRQLLNETQQRDILVQLNAIELVSDLARSPHGLAFLDREGVVKRLEDMLTHLNDNTLSGLLLPGLIKFFGGLARNHPKEVLSRFDHFIRVVLNNVSEGDLNIRGVSVETVGFIASTPEGKLALDRIGNPVTECIHSIGNIIKTGPVELKARALQAMTETVNLQLENQTDELLCLTERWFSSSMSDPFKTVWSIAQQPFSDIRLPAMHLLQSLALTPWGQKLMNTAPGFKEYVLDRATEQIKEGKNEKFELVKILTHSSTAVEILGRPYHVKLLEYFNQGPFYVLAQSEVAMEGDA</sequence>
<accession>A0A0B7AWD9</accession>
<dbReference type="InterPro" id="IPR016024">
    <property type="entry name" value="ARM-type_fold"/>
</dbReference>
<dbReference type="SUPFAM" id="SSF48371">
    <property type="entry name" value="ARM repeat"/>
    <property type="match status" value="1"/>
</dbReference>
<dbReference type="InterPro" id="IPR011989">
    <property type="entry name" value="ARM-like"/>
</dbReference>
<evidence type="ECO:0000256" key="2">
    <source>
        <dbReference type="ARBA" id="ARBA00014933"/>
    </source>
</evidence>
<feature type="non-terminal residue" evidence="3">
    <location>
        <position position="1"/>
    </location>
</feature>
<evidence type="ECO:0000256" key="1">
    <source>
        <dbReference type="ARBA" id="ARBA00006823"/>
    </source>
</evidence>
<dbReference type="Gene3D" id="1.25.10.10">
    <property type="entry name" value="Leucine-rich Repeat Variant"/>
    <property type="match status" value="1"/>
</dbReference>
<dbReference type="GO" id="GO:0043248">
    <property type="term" value="P:proteasome assembly"/>
    <property type="evidence" value="ECO:0007669"/>
    <property type="project" value="InterPro"/>
</dbReference>
<dbReference type="GO" id="GO:0005829">
    <property type="term" value="C:cytosol"/>
    <property type="evidence" value="ECO:0007669"/>
    <property type="project" value="TreeGrafter"/>
</dbReference>
<dbReference type="EMBL" id="HACG01038283">
    <property type="protein sequence ID" value="CEK85148.1"/>
    <property type="molecule type" value="Transcribed_RNA"/>
</dbReference>
<dbReference type="InterPro" id="IPR019538">
    <property type="entry name" value="PSMD5"/>
</dbReference>
<gene>
    <name evidence="3" type="primary">ORF146625</name>
</gene>
<reference evidence="3" key="1">
    <citation type="submission" date="2014-12" db="EMBL/GenBank/DDBJ databases">
        <title>Insight into the proteome of Arion vulgaris.</title>
        <authorList>
            <person name="Aradska J."/>
            <person name="Bulat T."/>
            <person name="Smidak R."/>
            <person name="Sarate P."/>
            <person name="Gangsoo J."/>
            <person name="Sialana F."/>
            <person name="Bilban M."/>
            <person name="Lubec G."/>
        </authorList>
    </citation>
    <scope>NUCLEOTIDE SEQUENCE</scope>
    <source>
        <tissue evidence="3">Skin</tissue>
    </source>
</reference>
<protein>
    <recommendedName>
        <fullName evidence="2">26S proteasome non-ATPase regulatory subunit 5</fullName>
    </recommendedName>
</protein>
<dbReference type="Pfam" id="PF10508">
    <property type="entry name" value="Proteasom_PSMB"/>
    <property type="match status" value="1"/>
</dbReference>